<evidence type="ECO:0000313" key="14">
    <source>
        <dbReference type="EMBL" id="KAF8820669.1"/>
    </source>
</evidence>
<evidence type="ECO:0000259" key="13">
    <source>
        <dbReference type="PROSITE" id="PS51726"/>
    </source>
</evidence>
<evidence type="ECO:0000256" key="11">
    <source>
        <dbReference type="RuleBase" id="RU361211"/>
    </source>
</evidence>
<evidence type="ECO:0000256" key="10">
    <source>
        <dbReference type="ARBA" id="ARBA00023242"/>
    </source>
</evidence>
<evidence type="ECO:0000256" key="8">
    <source>
        <dbReference type="ARBA" id="ARBA00022853"/>
    </source>
</evidence>
<accession>A0ABQ7J9N5</accession>
<comment type="similarity">
    <text evidence="2 11">Belongs to the MYST (SAS/MOZ) family.</text>
</comment>
<dbReference type="Gene3D" id="3.30.60.60">
    <property type="entry name" value="N-acetyl transferase-like"/>
    <property type="match status" value="1"/>
</dbReference>
<evidence type="ECO:0000256" key="4">
    <source>
        <dbReference type="ARBA" id="ARBA00022679"/>
    </source>
</evidence>
<sequence length="564" mass="64754">MERSNTLNINQWVSAKEAVSDEFVASKILAVSFKKGVKQPYLAKPSDFMYYVHFHGFNRRLDRWISFKDIYPIDKSGNPCFYPFSSSKIRGDPFSSLTQLKPPSSCLALEEEKSTKRVKLEGEISQERVKKSFVKKRIHTAEETSLTVFHGYVLYKTETQPSSLQHETSSSPLFSSVSKRRQISSNQKRTHTASLQEFGATEGSSTPLSSFSVLKPLCSSTCSTEEKLILPSMQIKDSTVVAVQEMEKHEEEYHKLALFDPTLTFSESEEDVEEHEGMDQQTIQAHEEATKMKTLNKIQIGSCELTAWYFSPLPTEFQNFDILYVCEWCLTFFHHQTELQKHSSRCSLRHPPGNEIYRDGCLSVFEVDGQCARVYTENLCFLSKLFLDHKTLQYEVKPFLFYILTESDHQGCHLVGYFSKEKYSVQGYNLACILTFPQFQRKGYGKFLVSLSYQLSLVEGRSGTPEKPLSDLGRLSYRAFWSLHLLDILENRFGKISIEELMHLTAINKDDIQRTLEEIGVLRYIQGQHLICLHPEVISQGKRLAGHFGIPLKKHLLHYVPFSV</sequence>
<evidence type="ECO:0000313" key="15">
    <source>
        <dbReference type="Proteomes" id="UP000823046"/>
    </source>
</evidence>
<dbReference type="EC" id="2.3.1.48" evidence="3 11"/>
<dbReference type="PROSITE" id="PS51726">
    <property type="entry name" value="MYST_HAT"/>
    <property type="match status" value="1"/>
</dbReference>
<dbReference type="EMBL" id="JADAQX010000330">
    <property type="protein sequence ID" value="KAF8820669.1"/>
    <property type="molecule type" value="Genomic_DNA"/>
</dbReference>
<comment type="catalytic activity">
    <reaction evidence="11">
        <text>L-lysyl-[protein] + acetyl-CoA = N(6)-acetyl-L-lysyl-[protein] + CoA + H(+)</text>
        <dbReference type="Rhea" id="RHEA:45948"/>
        <dbReference type="Rhea" id="RHEA-COMP:9752"/>
        <dbReference type="Rhea" id="RHEA-COMP:10731"/>
        <dbReference type="ChEBI" id="CHEBI:15378"/>
        <dbReference type="ChEBI" id="CHEBI:29969"/>
        <dbReference type="ChEBI" id="CHEBI:57287"/>
        <dbReference type="ChEBI" id="CHEBI:57288"/>
        <dbReference type="ChEBI" id="CHEBI:61930"/>
        <dbReference type="EC" id="2.3.1.48"/>
    </reaction>
</comment>
<feature type="compositionally biased region" description="Polar residues" evidence="12">
    <location>
        <begin position="160"/>
        <end position="195"/>
    </location>
</feature>
<organism evidence="14 15">
    <name type="scientific">Cardiosporidium cionae</name>
    <dbReference type="NCBI Taxonomy" id="476202"/>
    <lineage>
        <taxon>Eukaryota</taxon>
        <taxon>Sar</taxon>
        <taxon>Alveolata</taxon>
        <taxon>Apicomplexa</taxon>
        <taxon>Aconoidasida</taxon>
        <taxon>Nephromycida</taxon>
        <taxon>Cardiosporidium</taxon>
    </lineage>
</organism>
<name>A0ABQ7J9N5_9APIC</name>
<keyword evidence="10 11" id="KW-0539">Nucleus</keyword>
<dbReference type="Pfam" id="PF17772">
    <property type="entry name" value="zf-MYST"/>
    <property type="match status" value="1"/>
</dbReference>
<dbReference type="SUPFAM" id="SSF54160">
    <property type="entry name" value="Chromo domain-like"/>
    <property type="match status" value="1"/>
</dbReference>
<keyword evidence="7" id="KW-0862">Zinc</keyword>
<dbReference type="Gene3D" id="2.30.30.140">
    <property type="match status" value="1"/>
</dbReference>
<evidence type="ECO:0000256" key="6">
    <source>
        <dbReference type="ARBA" id="ARBA00022771"/>
    </source>
</evidence>
<evidence type="ECO:0000256" key="9">
    <source>
        <dbReference type="ARBA" id="ARBA00022990"/>
    </source>
</evidence>
<dbReference type="PANTHER" id="PTHR10615:SF161">
    <property type="entry name" value="HISTONE ACETYLTRANSFERASE KAT7"/>
    <property type="match status" value="1"/>
</dbReference>
<feature type="domain" description="MYST-type HAT" evidence="13">
    <location>
        <begin position="290"/>
        <end position="561"/>
    </location>
</feature>
<dbReference type="Gene3D" id="1.10.10.10">
    <property type="entry name" value="Winged helix-like DNA-binding domain superfamily/Winged helix DNA-binding domain"/>
    <property type="match status" value="1"/>
</dbReference>
<dbReference type="Gene3D" id="3.40.630.30">
    <property type="match status" value="1"/>
</dbReference>
<reference evidence="14 15" key="1">
    <citation type="journal article" date="2020" name="bioRxiv">
        <title>Metabolic contributions of an alphaproteobacterial endosymbiont in the apicomplexan Cardiosporidium cionae.</title>
        <authorList>
            <person name="Hunter E.S."/>
            <person name="Paight C.J."/>
            <person name="Lane C.E."/>
        </authorList>
    </citation>
    <scope>NUCLEOTIDE SEQUENCE [LARGE SCALE GENOMIC DNA]</scope>
    <source>
        <strain evidence="14">ESH_2018</strain>
    </source>
</reference>
<keyword evidence="4" id="KW-0808">Transferase</keyword>
<keyword evidence="6" id="KW-0863">Zinc-finger</keyword>
<dbReference type="Pfam" id="PF01853">
    <property type="entry name" value="MOZ_SAS"/>
    <property type="match status" value="1"/>
</dbReference>
<evidence type="ECO:0000256" key="5">
    <source>
        <dbReference type="ARBA" id="ARBA00022723"/>
    </source>
</evidence>
<dbReference type="Proteomes" id="UP000823046">
    <property type="component" value="Unassembled WGS sequence"/>
</dbReference>
<dbReference type="SUPFAM" id="SSF55729">
    <property type="entry name" value="Acyl-CoA N-acyltransferases (Nat)"/>
    <property type="match status" value="1"/>
</dbReference>
<keyword evidence="15" id="KW-1185">Reference proteome</keyword>
<dbReference type="InterPro" id="IPR050603">
    <property type="entry name" value="MYST_HAT"/>
</dbReference>
<gene>
    <name evidence="14" type="primary">MYSTB</name>
    <name evidence="14" type="ORF">IE077_002933</name>
</gene>
<feature type="region of interest" description="Disordered" evidence="12">
    <location>
        <begin position="160"/>
        <end position="208"/>
    </location>
</feature>
<keyword evidence="9" id="KW-0007">Acetylation</keyword>
<dbReference type="InterPro" id="IPR036388">
    <property type="entry name" value="WH-like_DNA-bd_sf"/>
</dbReference>
<dbReference type="InterPro" id="IPR025995">
    <property type="entry name" value="Tudor-knot"/>
</dbReference>
<evidence type="ECO:0000256" key="2">
    <source>
        <dbReference type="ARBA" id="ARBA00010107"/>
    </source>
</evidence>
<dbReference type="PANTHER" id="PTHR10615">
    <property type="entry name" value="HISTONE ACETYLTRANSFERASE"/>
    <property type="match status" value="1"/>
</dbReference>
<protein>
    <recommendedName>
        <fullName evidence="3 11">Histone acetyltransferase</fullName>
        <ecNumber evidence="3 11">2.3.1.48</ecNumber>
    </recommendedName>
</protein>
<dbReference type="InterPro" id="IPR002717">
    <property type="entry name" value="HAT_MYST-type"/>
</dbReference>
<evidence type="ECO:0000256" key="1">
    <source>
        <dbReference type="ARBA" id="ARBA00004123"/>
    </source>
</evidence>
<comment type="caution">
    <text evidence="14">The sequence shown here is derived from an EMBL/GenBank/DDBJ whole genome shotgun (WGS) entry which is preliminary data.</text>
</comment>
<dbReference type="InterPro" id="IPR016181">
    <property type="entry name" value="Acyl_CoA_acyltransferase"/>
</dbReference>
<evidence type="ECO:0000256" key="3">
    <source>
        <dbReference type="ARBA" id="ARBA00013184"/>
    </source>
</evidence>
<comment type="subcellular location">
    <subcellularLocation>
        <location evidence="1 11">Nucleus</location>
    </subcellularLocation>
</comment>
<keyword evidence="5" id="KW-0479">Metal-binding</keyword>
<proteinExistence type="inferred from homology"/>
<evidence type="ECO:0000256" key="7">
    <source>
        <dbReference type="ARBA" id="ARBA00022833"/>
    </source>
</evidence>
<dbReference type="InterPro" id="IPR040706">
    <property type="entry name" value="Zf-MYST"/>
</dbReference>
<evidence type="ECO:0000256" key="12">
    <source>
        <dbReference type="SAM" id="MobiDB-lite"/>
    </source>
</evidence>
<dbReference type="Pfam" id="PF11717">
    <property type="entry name" value="Tudor-knot"/>
    <property type="match status" value="1"/>
</dbReference>
<keyword evidence="8" id="KW-0156">Chromatin regulator</keyword>
<dbReference type="InterPro" id="IPR016197">
    <property type="entry name" value="Chromo-like_dom_sf"/>
</dbReference>